<dbReference type="EMBL" id="JAHQIW010007013">
    <property type="protein sequence ID" value="KAJ1371664.1"/>
    <property type="molecule type" value="Genomic_DNA"/>
</dbReference>
<sequence length="331" mass="37304">MRTEQPNGIIWVWANYKNFTRYFYMNLIDGYPTIEVKGRHAQPKILKNEKRRLNDGHWHDIVINKKDREFNLTVDELSPVTISDCPAPKVMRRRMYIGGLISKHRSSFASETPGFNGCIKDLKVNQMVHSLEGESSRDVIPCVRPTKGIYVHEGGFAVFDGLQKSIMNGSRNVDISLSFRPIVDEGIVLALLTNTNLEAARLTIEVKQDKIFVTVIHEDSHLEIRDAIPVLRSLCDGEWHSLHLNVDEEAMEITIDNARNELTVNHVSSAARDLLLNLPINIAGVAAPVAEKLSMTSLLGCYRDLKLAGHTKYFENAVKTNKVAVDGCPFR</sequence>
<dbReference type="PANTHER" id="PTHR15036">
    <property type="entry name" value="PIKACHURIN-LIKE PROTEIN"/>
    <property type="match status" value="1"/>
</dbReference>
<dbReference type="SUPFAM" id="SSF49899">
    <property type="entry name" value="Concanavalin A-like lectins/glucanases"/>
    <property type="match status" value="2"/>
</dbReference>
<proteinExistence type="predicted"/>
<dbReference type="CDD" id="cd00110">
    <property type="entry name" value="LamG"/>
    <property type="match status" value="2"/>
</dbReference>
<evidence type="ECO:0000259" key="2">
    <source>
        <dbReference type="PROSITE" id="PS50025"/>
    </source>
</evidence>
<dbReference type="Gene3D" id="2.60.120.200">
    <property type="match status" value="2"/>
</dbReference>
<evidence type="ECO:0000313" key="4">
    <source>
        <dbReference type="Proteomes" id="UP001196413"/>
    </source>
</evidence>
<comment type="caution">
    <text evidence="1">Lacks conserved residue(s) required for the propagation of feature annotation.</text>
</comment>
<protein>
    <recommendedName>
        <fullName evidence="2">Laminin G domain-containing protein</fullName>
    </recommendedName>
</protein>
<keyword evidence="4" id="KW-1185">Reference proteome</keyword>
<feature type="domain" description="Laminin G" evidence="2">
    <location>
        <begin position="1"/>
        <end position="142"/>
    </location>
</feature>
<dbReference type="Proteomes" id="UP001196413">
    <property type="component" value="Unassembled WGS sequence"/>
</dbReference>
<keyword evidence="1" id="KW-1015">Disulfide bond</keyword>
<feature type="disulfide bond" evidence="1">
    <location>
        <begin position="301"/>
        <end position="328"/>
    </location>
</feature>
<gene>
    <name evidence="3" type="ORF">KIN20_033651</name>
</gene>
<dbReference type="InterPro" id="IPR050372">
    <property type="entry name" value="Neurexin-related_CASP"/>
</dbReference>
<comment type="caution">
    <text evidence="3">The sequence shown here is derived from an EMBL/GenBank/DDBJ whole genome shotgun (WGS) entry which is preliminary data.</text>
</comment>
<evidence type="ECO:0000256" key="1">
    <source>
        <dbReference type="PROSITE-ProRule" id="PRU00122"/>
    </source>
</evidence>
<accession>A0AAD5R8T4</accession>
<dbReference type="PROSITE" id="PS50025">
    <property type="entry name" value="LAM_G_DOMAIN"/>
    <property type="match status" value="2"/>
</dbReference>
<dbReference type="InterPro" id="IPR013320">
    <property type="entry name" value="ConA-like_dom_sf"/>
</dbReference>
<dbReference type="InterPro" id="IPR001791">
    <property type="entry name" value="Laminin_G"/>
</dbReference>
<reference evidence="3" key="1">
    <citation type="submission" date="2021-06" db="EMBL/GenBank/DDBJ databases">
        <title>Parelaphostrongylus tenuis whole genome reference sequence.</title>
        <authorList>
            <person name="Garwood T.J."/>
            <person name="Larsen P.A."/>
            <person name="Fountain-Jones N.M."/>
            <person name="Garbe J.R."/>
            <person name="Macchietto M.G."/>
            <person name="Kania S.A."/>
            <person name="Gerhold R.W."/>
            <person name="Richards J.E."/>
            <person name="Wolf T.M."/>
        </authorList>
    </citation>
    <scope>NUCLEOTIDE SEQUENCE</scope>
    <source>
        <strain evidence="3">MNPRO001-30</strain>
        <tissue evidence="3">Meninges</tissue>
    </source>
</reference>
<evidence type="ECO:0000313" key="3">
    <source>
        <dbReference type="EMBL" id="KAJ1371664.1"/>
    </source>
</evidence>
<dbReference type="PANTHER" id="PTHR15036:SF85">
    <property type="entry name" value="SP2353, ISOFORM A"/>
    <property type="match status" value="1"/>
</dbReference>
<dbReference type="SMART" id="SM00282">
    <property type="entry name" value="LamG"/>
    <property type="match status" value="2"/>
</dbReference>
<feature type="domain" description="Laminin G" evidence="2">
    <location>
        <begin position="146"/>
        <end position="328"/>
    </location>
</feature>
<dbReference type="GO" id="GO:0016020">
    <property type="term" value="C:membrane"/>
    <property type="evidence" value="ECO:0007669"/>
    <property type="project" value="UniProtKB-SubCell"/>
</dbReference>
<organism evidence="3 4">
    <name type="scientific">Parelaphostrongylus tenuis</name>
    <name type="common">Meningeal worm</name>
    <dbReference type="NCBI Taxonomy" id="148309"/>
    <lineage>
        <taxon>Eukaryota</taxon>
        <taxon>Metazoa</taxon>
        <taxon>Ecdysozoa</taxon>
        <taxon>Nematoda</taxon>
        <taxon>Chromadorea</taxon>
        <taxon>Rhabditida</taxon>
        <taxon>Rhabditina</taxon>
        <taxon>Rhabditomorpha</taxon>
        <taxon>Strongyloidea</taxon>
        <taxon>Metastrongylidae</taxon>
        <taxon>Parelaphostrongylus</taxon>
    </lineage>
</organism>
<dbReference type="Pfam" id="PF02210">
    <property type="entry name" value="Laminin_G_2"/>
    <property type="match status" value="2"/>
</dbReference>
<dbReference type="AlphaFoldDB" id="A0AAD5R8T4"/>
<name>A0AAD5R8T4_PARTN</name>